<dbReference type="AlphaFoldDB" id="A0A3A3GMA1"/>
<feature type="domain" description="Flagellin C-terminal" evidence="5">
    <location>
        <begin position="221"/>
        <end position="302"/>
    </location>
</feature>
<organism evidence="6 7">
    <name type="scientific">Paenibacillus thiaminolyticus</name>
    <name type="common">Bacillus thiaminolyticus</name>
    <dbReference type="NCBI Taxonomy" id="49283"/>
    <lineage>
        <taxon>Bacteria</taxon>
        <taxon>Bacillati</taxon>
        <taxon>Bacillota</taxon>
        <taxon>Bacilli</taxon>
        <taxon>Bacillales</taxon>
        <taxon>Paenibacillaceae</taxon>
        <taxon>Paenibacillus</taxon>
    </lineage>
</organism>
<dbReference type="OrthoDB" id="9758307at2"/>
<dbReference type="GO" id="GO:0005198">
    <property type="term" value="F:structural molecule activity"/>
    <property type="evidence" value="ECO:0007669"/>
    <property type="project" value="InterPro"/>
</dbReference>
<dbReference type="SUPFAM" id="SSF64518">
    <property type="entry name" value="Phase 1 flagellin"/>
    <property type="match status" value="1"/>
</dbReference>
<dbReference type="GO" id="GO:0071973">
    <property type="term" value="P:bacterial-type flagellum-dependent cell motility"/>
    <property type="evidence" value="ECO:0007669"/>
    <property type="project" value="InterPro"/>
</dbReference>
<accession>A0A3A3GMA1</accession>
<dbReference type="InterPro" id="IPR013384">
    <property type="entry name" value="Flagell_FlgL"/>
</dbReference>
<evidence type="ECO:0000259" key="4">
    <source>
        <dbReference type="Pfam" id="PF00669"/>
    </source>
</evidence>
<comment type="similarity">
    <text evidence="2">Belongs to the bacterial flagellin family.</text>
</comment>
<dbReference type="Pfam" id="PF00669">
    <property type="entry name" value="Flagellin_N"/>
    <property type="match status" value="1"/>
</dbReference>
<evidence type="ECO:0000313" key="7">
    <source>
        <dbReference type="Proteomes" id="UP000266177"/>
    </source>
</evidence>
<dbReference type="GO" id="GO:0009424">
    <property type="term" value="C:bacterial-type flagellum hook"/>
    <property type="evidence" value="ECO:0007669"/>
    <property type="project" value="InterPro"/>
</dbReference>
<dbReference type="Proteomes" id="UP000266177">
    <property type="component" value="Unassembled WGS sequence"/>
</dbReference>
<dbReference type="InterPro" id="IPR046358">
    <property type="entry name" value="Flagellin_C"/>
</dbReference>
<dbReference type="PANTHER" id="PTHR42792:SF1">
    <property type="entry name" value="FLAGELLAR HOOK-ASSOCIATED PROTEIN 3"/>
    <property type="match status" value="1"/>
</dbReference>
<dbReference type="RefSeq" id="WP_119792589.1">
    <property type="nucleotide sequence ID" value="NZ_QYZD01000005.1"/>
</dbReference>
<evidence type="ECO:0000259" key="5">
    <source>
        <dbReference type="Pfam" id="PF00700"/>
    </source>
</evidence>
<evidence type="ECO:0000256" key="2">
    <source>
        <dbReference type="ARBA" id="ARBA00005709"/>
    </source>
</evidence>
<dbReference type="PANTHER" id="PTHR42792">
    <property type="entry name" value="FLAGELLIN"/>
    <property type="match status" value="1"/>
</dbReference>
<evidence type="ECO:0000313" key="6">
    <source>
        <dbReference type="EMBL" id="RJG24840.1"/>
    </source>
</evidence>
<keyword evidence="3" id="KW-0975">Bacterial flagellum</keyword>
<protein>
    <submittedName>
        <fullName evidence="6">Flagellar hook-associated protein 3</fullName>
    </submittedName>
</protein>
<comment type="subcellular location">
    <subcellularLocation>
        <location evidence="1">Bacterial flagellum</location>
    </subcellularLocation>
</comment>
<name>A0A3A3GMA1_PANTH</name>
<proteinExistence type="inferred from homology"/>
<dbReference type="InterPro" id="IPR001029">
    <property type="entry name" value="Flagellin_N"/>
</dbReference>
<sequence length="304" mass="33613">MRVTSAMQNTQLLRNMRNMNSNAIDLNNKLSSGQRIHRPGDDPVGIGYQMRYDSELNRNDEFTANAQMGTGMLRTMDSLLQQASDVLKRVRTLVQQGSTGTTPDDARQANAAELKQLKEQLVMIGNSSYNGRYLFNGQKTDIPPYTSAGAAAETTDEGVYRLNVSPAVTVPVSITGELIFGKAVNTTNPIDKDNDNVFQMMDDMIKAAEENDIDGLLNGLERIDASSDRINTQWAEIGARMNRFELMENRLADDKVSLKTERGQVADVDMPEAIIALKTQENVMQAALATGARIMQVSLIDFIR</sequence>
<dbReference type="EMBL" id="QYZD01000005">
    <property type="protein sequence ID" value="RJG24840.1"/>
    <property type="molecule type" value="Genomic_DNA"/>
</dbReference>
<dbReference type="InterPro" id="IPR001492">
    <property type="entry name" value="Flagellin"/>
</dbReference>
<reference evidence="6 7" key="1">
    <citation type="submission" date="2018-09" db="EMBL/GenBank/DDBJ databases">
        <title>Paenibacillus SK2017-BO5.</title>
        <authorList>
            <person name="Piskunova J.V."/>
            <person name="Dubiley S.A."/>
            <person name="Severinov K.V."/>
        </authorList>
    </citation>
    <scope>NUCLEOTIDE SEQUENCE [LARGE SCALE GENOMIC DNA]</scope>
    <source>
        <strain evidence="6 7">BO5</strain>
    </source>
</reference>
<keyword evidence="6" id="KW-0282">Flagellum</keyword>
<dbReference type="Gene3D" id="1.20.1330.10">
    <property type="entry name" value="f41 fragment of flagellin, N-terminal domain"/>
    <property type="match status" value="1"/>
</dbReference>
<keyword evidence="6" id="KW-0969">Cilium</keyword>
<dbReference type="Pfam" id="PF00700">
    <property type="entry name" value="Flagellin_C"/>
    <property type="match status" value="1"/>
</dbReference>
<keyword evidence="6" id="KW-0966">Cell projection</keyword>
<evidence type="ECO:0000256" key="1">
    <source>
        <dbReference type="ARBA" id="ARBA00004365"/>
    </source>
</evidence>
<comment type="caution">
    <text evidence="6">The sequence shown here is derived from an EMBL/GenBank/DDBJ whole genome shotgun (WGS) entry which is preliminary data.</text>
</comment>
<evidence type="ECO:0000256" key="3">
    <source>
        <dbReference type="ARBA" id="ARBA00023143"/>
    </source>
</evidence>
<gene>
    <name evidence="6" type="primary">flgL</name>
    <name evidence="6" type="ORF">DQX05_08330</name>
</gene>
<feature type="domain" description="Flagellin N-terminal" evidence="4">
    <location>
        <begin position="7"/>
        <end position="140"/>
    </location>
</feature>
<dbReference type="NCBIfam" id="TIGR02550">
    <property type="entry name" value="flagell_flgL"/>
    <property type="match status" value="1"/>
</dbReference>